<evidence type="ECO:0000313" key="2">
    <source>
        <dbReference type="EMBL" id="KAL0293120.1"/>
    </source>
</evidence>
<name>A0AAW2JER8_SESRA</name>
<evidence type="ECO:0008006" key="3">
    <source>
        <dbReference type="Google" id="ProtNLM"/>
    </source>
</evidence>
<feature type="signal peptide" evidence="1">
    <location>
        <begin position="1"/>
        <end position="18"/>
    </location>
</feature>
<accession>A0AAW2JER8</accession>
<comment type="caution">
    <text evidence="2">The sequence shown here is derived from an EMBL/GenBank/DDBJ whole genome shotgun (WGS) entry which is preliminary data.</text>
</comment>
<evidence type="ECO:0000256" key="1">
    <source>
        <dbReference type="SAM" id="SignalP"/>
    </source>
</evidence>
<dbReference type="AlphaFoldDB" id="A0AAW2JER8"/>
<dbReference type="EMBL" id="JACGWJ010000351">
    <property type="protein sequence ID" value="KAL0293120.1"/>
    <property type="molecule type" value="Genomic_DNA"/>
</dbReference>
<reference evidence="2" key="2">
    <citation type="journal article" date="2024" name="Plant">
        <title>Genomic evolution and insights into agronomic trait innovations of Sesamum species.</title>
        <authorList>
            <person name="Miao H."/>
            <person name="Wang L."/>
            <person name="Qu L."/>
            <person name="Liu H."/>
            <person name="Sun Y."/>
            <person name="Le M."/>
            <person name="Wang Q."/>
            <person name="Wei S."/>
            <person name="Zheng Y."/>
            <person name="Lin W."/>
            <person name="Duan Y."/>
            <person name="Cao H."/>
            <person name="Xiong S."/>
            <person name="Wang X."/>
            <person name="Wei L."/>
            <person name="Li C."/>
            <person name="Ma Q."/>
            <person name="Ju M."/>
            <person name="Zhao R."/>
            <person name="Li G."/>
            <person name="Mu C."/>
            <person name="Tian Q."/>
            <person name="Mei H."/>
            <person name="Zhang T."/>
            <person name="Gao T."/>
            <person name="Zhang H."/>
        </authorList>
    </citation>
    <scope>NUCLEOTIDE SEQUENCE</scope>
    <source>
        <strain evidence="2">G02</strain>
    </source>
</reference>
<keyword evidence="1" id="KW-0732">Signal</keyword>
<reference evidence="2" key="1">
    <citation type="submission" date="2020-06" db="EMBL/GenBank/DDBJ databases">
        <authorList>
            <person name="Li T."/>
            <person name="Hu X."/>
            <person name="Zhang T."/>
            <person name="Song X."/>
            <person name="Zhang H."/>
            <person name="Dai N."/>
            <person name="Sheng W."/>
            <person name="Hou X."/>
            <person name="Wei L."/>
        </authorList>
    </citation>
    <scope>NUCLEOTIDE SEQUENCE</scope>
    <source>
        <strain evidence="2">G02</strain>
        <tissue evidence="2">Leaf</tissue>
    </source>
</reference>
<protein>
    <recommendedName>
        <fullName evidence="3">Glycine-rich protein</fullName>
    </recommendedName>
</protein>
<gene>
    <name evidence="2" type="ORF">Sradi_6955200</name>
</gene>
<organism evidence="2">
    <name type="scientific">Sesamum radiatum</name>
    <name type="common">Black benniseed</name>
    <dbReference type="NCBI Taxonomy" id="300843"/>
    <lineage>
        <taxon>Eukaryota</taxon>
        <taxon>Viridiplantae</taxon>
        <taxon>Streptophyta</taxon>
        <taxon>Embryophyta</taxon>
        <taxon>Tracheophyta</taxon>
        <taxon>Spermatophyta</taxon>
        <taxon>Magnoliopsida</taxon>
        <taxon>eudicotyledons</taxon>
        <taxon>Gunneridae</taxon>
        <taxon>Pentapetalae</taxon>
        <taxon>asterids</taxon>
        <taxon>lamiids</taxon>
        <taxon>Lamiales</taxon>
        <taxon>Pedaliaceae</taxon>
        <taxon>Sesamum</taxon>
    </lineage>
</organism>
<feature type="chain" id="PRO_5043979992" description="Glycine-rich protein" evidence="1">
    <location>
        <begin position="19"/>
        <end position="117"/>
    </location>
</feature>
<proteinExistence type="predicted"/>
<sequence length="117" mass="12484">MILRRVIRILSLIHLLQSIEFKSFDRGELTGEGNRCASNSGVIVVNGFGHGCEEIRSGYGLPTERKGFWVRHGYGFLGVGSRSRGSPVGGGVGWYGGLSPARLASDSGWGGWTVGCV</sequence>